<proteinExistence type="predicted"/>
<keyword evidence="2" id="KW-1185">Reference proteome</keyword>
<organism evidence="1 2">
    <name type="scientific">Irpex rosettiformis</name>
    <dbReference type="NCBI Taxonomy" id="378272"/>
    <lineage>
        <taxon>Eukaryota</taxon>
        <taxon>Fungi</taxon>
        <taxon>Dikarya</taxon>
        <taxon>Basidiomycota</taxon>
        <taxon>Agaricomycotina</taxon>
        <taxon>Agaricomycetes</taxon>
        <taxon>Polyporales</taxon>
        <taxon>Irpicaceae</taxon>
        <taxon>Irpex</taxon>
    </lineage>
</organism>
<protein>
    <submittedName>
        <fullName evidence="1">Uncharacterized protein</fullName>
    </submittedName>
</protein>
<evidence type="ECO:0000313" key="1">
    <source>
        <dbReference type="EMBL" id="KAI0083840.1"/>
    </source>
</evidence>
<reference evidence="1" key="1">
    <citation type="journal article" date="2021" name="Environ. Microbiol.">
        <title>Gene family expansions and transcriptome signatures uncover fungal adaptations to wood decay.</title>
        <authorList>
            <person name="Hage H."/>
            <person name="Miyauchi S."/>
            <person name="Viragh M."/>
            <person name="Drula E."/>
            <person name="Min B."/>
            <person name="Chaduli D."/>
            <person name="Navarro D."/>
            <person name="Favel A."/>
            <person name="Norest M."/>
            <person name="Lesage-Meessen L."/>
            <person name="Balint B."/>
            <person name="Merenyi Z."/>
            <person name="de Eugenio L."/>
            <person name="Morin E."/>
            <person name="Martinez A.T."/>
            <person name="Baldrian P."/>
            <person name="Stursova M."/>
            <person name="Martinez M.J."/>
            <person name="Novotny C."/>
            <person name="Magnuson J.K."/>
            <person name="Spatafora J.W."/>
            <person name="Maurice S."/>
            <person name="Pangilinan J."/>
            <person name="Andreopoulos W."/>
            <person name="LaButti K."/>
            <person name="Hundley H."/>
            <person name="Na H."/>
            <person name="Kuo A."/>
            <person name="Barry K."/>
            <person name="Lipzen A."/>
            <person name="Henrissat B."/>
            <person name="Riley R."/>
            <person name="Ahrendt S."/>
            <person name="Nagy L.G."/>
            <person name="Grigoriev I.V."/>
            <person name="Martin F."/>
            <person name="Rosso M.N."/>
        </authorList>
    </citation>
    <scope>NUCLEOTIDE SEQUENCE</scope>
    <source>
        <strain evidence="1">CBS 384.51</strain>
    </source>
</reference>
<accession>A0ACB8TPA0</accession>
<name>A0ACB8TPA0_9APHY</name>
<dbReference type="Proteomes" id="UP001055072">
    <property type="component" value="Unassembled WGS sequence"/>
</dbReference>
<gene>
    <name evidence="1" type="ORF">BDY19DRAFT_1060754</name>
</gene>
<sequence length="160" mass="17867">MSRPGVLPAPHVHVAAVLEVTTSPDNSRSSTASCKYEDEAFIPPLQDPDYRRNPSARLHPVDPNTWPPSQLHSTLEQLNGHDLMALFPTQAPKQLICCDDIFRSQARDFLAKQALPMVNIQESPEAPFDDEISGSPPLPVVEDVRAYMPRQRRTSKNESE</sequence>
<evidence type="ECO:0000313" key="2">
    <source>
        <dbReference type="Proteomes" id="UP001055072"/>
    </source>
</evidence>
<dbReference type="EMBL" id="MU274952">
    <property type="protein sequence ID" value="KAI0083840.1"/>
    <property type="molecule type" value="Genomic_DNA"/>
</dbReference>
<comment type="caution">
    <text evidence="1">The sequence shown here is derived from an EMBL/GenBank/DDBJ whole genome shotgun (WGS) entry which is preliminary data.</text>
</comment>